<dbReference type="PANTHER" id="PTHR32322:SF2">
    <property type="entry name" value="EAMA DOMAIN-CONTAINING PROTEIN"/>
    <property type="match status" value="1"/>
</dbReference>
<comment type="caution">
    <text evidence="8">The sequence shown here is derived from an EMBL/GenBank/DDBJ whole genome shotgun (WGS) entry which is preliminary data.</text>
</comment>
<feature type="transmembrane region" description="Helical" evidence="6">
    <location>
        <begin position="81"/>
        <end position="101"/>
    </location>
</feature>
<dbReference type="EMBL" id="JAGEOK010000019">
    <property type="protein sequence ID" value="MBO2441370.1"/>
    <property type="molecule type" value="Genomic_DNA"/>
</dbReference>
<dbReference type="InterPro" id="IPR050638">
    <property type="entry name" value="AA-Vitamin_Transporters"/>
</dbReference>
<comment type="subcellular location">
    <subcellularLocation>
        <location evidence="1">Membrane</location>
        <topology evidence="1">Multi-pass membrane protein</topology>
    </subcellularLocation>
</comment>
<evidence type="ECO:0000256" key="1">
    <source>
        <dbReference type="ARBA" id="ARBA00004141"/>
    </source>
</evidence>
<keyword evidence="9" id="KW-1185">Reference proteome</keyword>
<keyword evidence="3 6" id="KW-0812">Transmembrane</keyword>
<feature type="transmembrane region" description="Helical" evidence="6">
    <location>
        <begin position="194"/>
        <end position="213"/>
    </location>
</feature>
<evidence type="ECO:0000313" key="9">
    <source>
        <dbReference type="Proteomes" id="UP000666915"/>
    </source>
</evidence>
<reference evidence="8 9" key="1">
    <citation type="submission" date="2021-03" db="EMBL/GenBank/DDBJ databases">
        <authorList>
            <person name="Kanchanasin P."/>
            <person name="Saeng-In P."/>
            <person name="Phongsopitanun W."/>
            <person name="Yuki M."/>
            <person name="Kudo T."/>
            <person name="Ohkuma M."/>
            <person name="Tanasupawat S."/>
        </authorList>
    </citation>
    <scope>NUCLEOTIDE SEQUENCE [LARGE SCALE GENOMIC DNA]</scope>
    <source>
        <strain evidence="8 9">L46</strain>
    </source>
</reference>
<dbReference type="PANTHER" id="PTHR32322">
    <property type="entry name" value="INNER MEMBRANE TRANSPORTER"/>
    <property type="match status" value="1"/>
</dbReference>
<feature type="transmembrane region" description="Helical" evidence="6">
    <location>
        <begin position="113"/>
        <end position="131"/>
    </location>
</feature>
<feature type="transmembrane region" description="Helical" evidence="6">
    <location>
        <begin position="44"/>
        <end position="60"/>
    </location>
</feature>
<dbReference type="Proteomes" id="UP000666915">
    <property type="component" value="Unassembled WGS sequence"/>
</dbReference>
<dbReference type="Pfam" id="PF00892">
    <property type="entry name" value="EamA"/>
    <property type="match status" value="2"/>
</dbReference>
<evidence type="ECO:0000256" key="3">
    <source>
        <dbReference type="ARBA" id="ARBA00022692"/>
    </source>
</evidence>
<keyword evidence="5 6" id="KW-0472">Membrane</keyword>
<sequence length="316" mass="31697">MSPRSRGIAFASGTAVISGVAIFLNARGVREAGDVTVYTTAKNLVAAGLLAVLLVLRPGSGRRLRGSEGDGRAAGRPSKGAVAGLVCVGIIGGSVPFVLFFEGLARESSVHAAFLQKTLVIWVALLAPVLLGERLRAGHGAAIALLVTGQAFADGGLGGFRFGPGEALILGATLLWSIEVILARRLLAGRVAPLVLGTARMVLGSAVLIGWIAASGRWSALTGLDARGWEWAALTGAILAGYVAGWFTALSLAPAVDVTAVLSTGAVVTAVLSALDTGAAPPAVQAGGLVMLVAGAALVVTLASRARRAGVEEVSA</sequence>
<evidence type="ECO:0000256" key="4">
    <source>
        <dbReference type="ARBA" id="ARBA00022989"/>
    </source>
</evidence>
<evidence type="ECO:0000256" key="2">
    <source>
        <dbReference type="ARBA" id="ARBA00007362"/>
    </source>
</evidence>
<feature type="transmembrane region" description="Helical" evidence="6">
    <location>
        <begin position="7"/>
        <end position="24"/>
    </location>
</feature>
<feature type="transmembrane region" description="Helical" evidence="6">
    <location>
        <begin position="168"/>
        <end position="187"/>
    </location>
</feature>
<feature type="transmembrane region" description="Helical" evidence="6">
    <location>
        <begin position="143"/>
        <end position="162"/>
    </location>
</feature>
<gene>
    <name evidence="8" type="ORF">J4557_27990</name>
</gene>
<feature type="domain" description="EamA" evidence="7">
    <location>
        <begin position="165"/>
        <end position="300"/>
    </location>
</feature>
<accession>A0ABS3R565</accession>
<evidence type="ECO:0000256" key="5">
    <source>
        <dbReference type="ARBA" id="ARBA00023136"/>
    </source>
</evidence>
<keyword evidence="4 6" id="KW-1133">Transmembrane helix</keyword>
<dbReference type="SUPFAM" id="SSF103481">
    <property type="entry name" value="Multidrug resistance efflux transporter EmrE"/>
    <property type="match status" value="2"/>
</dbReference>
<evidence type="ECO:0000259" key="7">
    <source>
        <dbReference type="Pfam" id="PF00892"/>
    </source>
</evidence>
<dbReference type="InterPro" id="IPR037185">
    <property type="entry name" value="EmrE-like"/>
</dbReference>
<organism evidence="8 9">
    <name type="scientific">Actinomadura nitritigenes</name>
    <dbReference type="NCBI Taxonomy" id="134602"/>
    <lineage>
        <taxon>Bacteria</taxon>
        <taxon>Bacillati</taxon>
        <taxon>Actinomycetota</taxon>
        <taxon>Actinomycetes</taxon>
        <taxon>Streptosporangiales</taxon>
        <taxon>Thermomonosporaceae</taxon>
        <taxon>Actinomadura</taxon>
    </lineage>
</organism>
<dbReference type="RefSeq" id="WP_208269737.1">
    <property type="nucleotide sequence ID" value="NZ_BAAAGM010000070.1"/>
</dbReference>
<feature type="domain" description="EamA" evidence="7">
    <location>
        <begin position="6"/>
        <end position="150"/>
    </location>
</feature>
<feature type="transmembrane region" description="Helical" evidence="6">
    <location>
        <begin position="286"/>
        <end position="303"/>
    </location>
</feature>
<evidence type="ECO:0000313" key="8">
    <source>
        <dbReference type="EMBL" id="MBO2441370.1"/>
    </source>
</evidence>
<dbReference type="InterPro" id="IPR000620">
    <property type="entry name" value="EamA_dom"/>
</dbReference>
<name>A0ABS3R565_9ACTN</name>
<proteinExistence type="inferred from homology"/>
<evidence type="ECO:0000256" key="6">
    <source>
        <dbReference type="SAM" id="Phobius"/>
    </source>
</evidence>
<protein>
    <submittedName>
        <fullName evidence="8">DMT family transporter</fullName>
    </submittedName>
</protein>
<comment type="similarity">
    <text evidence="2">Belongs to the EamA transporter family.</text>
</comment>
<feature type="transmembrane region" description="Helical" evidence="6">
    <location>
        <begin position="260"/>
        <end position="280"/>
    </location>
</feature>
<feature type="transmembrane region" description="Helical" evidence="6">
    <location>
        <begin position="233"/>
        <end position="253"/>
    </location>
</feature>